<gene>
    <name evidence="1" type="ORF">ETSY2_40840</name>
</gene>
<dbReference type="EMBL" id="AZHX01001834">
    <property type="protein sequence ID" value="ETW99456.1"/>
    <property type="molecule type" value="Genomic_DNA"/>
</dbReference>
<dbReference type="Pfam" id="PF20461">
    <property type="entry name" value="DUF6714"/>
    <property type="match status" value="1"/>
</dbReference>
<comment type="caution">
    <text evidence="1">The sequence shown here is derived from an EMBL/GenBank/DDBJ whole genome shotgun (WGS) entry which is preliminary data.</text>
</comment>
<keyword evidence="2" id="KW-1185">Reference proteome</keyword>
<name>W4LPW0_9BACT</name>
<accession>W4LPW0</accession>
<evidence type="ECO:0000313" key="1">
    <source>
        <dbReference type="EMBL" id="ETW99456.1"/>
    </source>
</evidence>
<sequence length="149" mass="17110">MNWIQHAKRLFQMPKPAHFTNYRHCCECAEHDATLMAYDVDSIGIQQLGHPSWDPLCFTSAAGLLYYMPALIRLTLETMDKPQEKYIEQLLFHLIGDGKDHDLMHACSPEQRACIAGFLEYVIETYSDAFDGCTIADDLLMAYEIWSVE</sequence>
<proteinExistence type="predicted"/>
<organism evidence="1 2">
    <name type="scientific">Candidatus Entotheonella gemina</name>
    <dbReference type="NCBI Taxonomy" id="1429439"/>
    <lineage>
        <taxon>Bacteria</taxon>
        <taxon>Pseudomonadati</taxon>
        <taxon>Nitrospinota/Tectimicrobiota group</taxon>
        <taxon>Candidatus Tectimicrobiota</taxon>
        <taxon>Candidatus Entotheonellia</taxon>
        <taxon>Candidatus Entotheonellales</taxon>
        <taxon>Candidatus Entotheonellaceae</taxon>
        <taxon>Candidatus Entotheonella</taxon>
    </lineage>
</organism>
<evidence type="ECO:0000313" key="2">
    <source>
        <dbReference type="Proteomes" id="UP000019140"/>
    </source>
</evidence>
<reference evidence="1 2" key="1">
    <citation type="journal article" date="2014" name="Nature">
        <title>An environmental bacterial taxon with a large and distinct metabolic repertoire.</title>
        <authorList>
            <person name="Wilson M.C."/>
            <person name="Mori T."/>
            <person name="Ruckert C."/>
            <person name="Uria A.R."/>
            <person name="Helf M.J."/>
            <person name="Takada K."/>
            <person name="Gernert C."/>
            <person name="Steffens U.A."/>
            <person name="Heycke N."/>
            <person name="Schmitt S."/>
            <person name="Rinke C."/>
            <person name="Helfrich E.J."/>
            <person name="Brachmann A.O."/>
            <person name="Gurgui C."/>
            <person name="Wakimoto T."/>
            <person name="Kracht M."/>
            <person name="Crusemann M."/>
            <person name="Hentschel U."/>
            <person name="Abe I."/>
            <person name="Matsunaga S."/>
            <person name="Kalinowski J."/>
            <person name="Takeyama H."/>
            <person name="Piel J."/>
        </authorList>
    </citation>
    <scope>NUCLEOTIDE SEQUENCE [LARGE SCALE GENOMIC DNA]</scope>
    <source>
        <strain evidence="2">TSY2</strain>
    </source>
</reference>
<dbReference type="AlphaFoldDB" id="W4LPW0"/>
<protein>
    <submittedName>
        <fullName evidence="1">Uncharacterized protein</fullName>
    </submittedName>
</protein>
<dbReference type="HOGENOM" id="CLU_1712354_0_0_7"/>
<dbReference type="InterPro" id="IPR046560">
    <property type="entry name" value="DUF6714"/>
</dbReference>
<dbReference type="Proteomes" id="UP000019140">
    <property type="component" value="Unassembled WGS sequence"/>
</dbReference>